<dbReference type="Proteomes" id="UP000664209">
    <property type="component" value="Unassembled WGS sequence"/>
</dbReference>
<dbReference type="PANTHER" id="PTHR24320:SF148">
    <property type="entry name" value="NAD(P)-BINDING ROSSMANN-FOLD SUPERFAMILY PROTEIN"/>
    <property type="match status" value="1"/>
</dbReference>
<dbReference type="PRINTS" id="PR00081">
    <property type="entry name" value="GDHRDH"/>
</dbReference>
<dbReference type="NCBIfam" id="NF004513">
    <property type="entry name" value="PRK05854.1"/>
    <property type="match status" value="1"/>
</dbReference>
<protein>
    <submittedName>
        <fullName evidence="4">SDR family oxidoreductase</fullName>
    </submittedName>
</protein>
<dbReference type="GO" id="GO:0016491">
    <property type="term" value="F:oxidoreductase activity"/>
    <property type="evidence" value="ECO:0007669"/>
    <property type="project" value="UniProtKB-KW"/>
</dbReference>
<dbReference type="Pfam" id="PF00106">
    <property type="entry name" value="adh_short"/>
    <property type="match status" value="1"/>
</dbReference>
<comment type="similarity">
    <text evidence="1">Belongs to the short-chain dehydrogenases/reductases (SDR) family.</text>
</comment>
<evidence type="ECO:0000256" key="2">
    <source>
        <dbReference type="ARBA" id="ARBA00023002"/>
    </source>
</evidence>
<accession>A0A939LRY5</accession>
<dbReference type="InterPro" id="IPR036291">
    <property type="entry name" value="NAD(P)-bd_dom_sf"/>
</dbReference>
<evidence type="ECO:0000313" key="4">
    <source>
        <dbReference type="EMBL" id="MBO1753466.1"/>
    </source>
</evidence>
<dbReference type="InterPro" id="IPR002347">
    <property type="entry name" value="SDR_fam"/>
</dbReference>
<dbReference type="PANTHER" id="PTHR24320">
    <property type="entry name" value="RETINOL DEHYDROGENASE"/>
    <property type="match status" value="1"/>
</dbReference>
<dbReference type="AlphaFoldDB" id="A0A939LRY5"/>
<dbReference type="SUPFAM" id="SSF51735">
    <property type="entry name" value="NAD(P)-binding Rossmann-fold domains"/>
    <property type="match status" value="1"/>
</dbReference>
<proteinExistence type="inferred from homology"/>
<organism evidence="4 5">
    <name type="scientific">Actinotalea soli</name>
    <dbReference type="NCBI Taxonomy" id="2819234"/>
    <lineage>
        <taxon>Bacteria</taxon>
        <taxon>Bacillati</taxon>
        <taxon>Actinomycetota</taxon>
        <taxon>Actinomycetes</taxon>
        <taxon>Micrococcales</taxon>
        <taxon>Cellulomonadaceae</taxon>
        <taxon>Actinotalea</taxon>
    </lineage>
</organism>
<reference evidence="4" key="1">
    <citation type="submission" date="2021-03" db="EMBL/GenBank/DDBJ databases">
        <title>Actinotalea soli sp. nov., isolated from soil.</title>
        <authorList>
            <person name="Ping W."/>
            <person name="Zhang J."/>
        </authorList>
    </citation>
    <scope>NUCLEOTIDE SEQUENCE</scope>
    <source>
        <strain evidence="4">BY-33</strain>
    </source>
</reference>
<evidence type="ECO:0000256" key="1">
    <source>
        <dbReference type="ARBA" id="ARBA00006484"/>
    </source>
</evidence>
<feature type="region of interest" description="Disordered" evidence="3">
    <location>
        <begin position="263"/>
        <end position="288"/>
    </location>
</feature>
<dbReference type="RefSeq" id="WP_208057155.1">
    <property type="nucleotide sequence ID" value="NZ_JAGEMK010000014.1"/>
</dbReference>
<dbReference type="EMBL" id="JAGEMK010000014">
    <property type="protein sequence ID" value="MBO1753466.1"/>
    <property type="molecule type" value="Genomic_DNA"/>
</dbReference>
<evidence type="ECO:0000256" key="3">
    <source>
        <dbReference type="SAM" id="MobiDB-lite"/>
    </source>
</evidence>
<keyword evidence="2" id="KW-0560">Oxidoreductase</keyword>
<keyword evidence="5" id="KW-1185">Reference proteome</keyword>
<evidence type="ECO:0000313" key="5">
    <source>
        <dbReference type="Proteomes" id="UP000664209"/>
    </source>
</evidence>
<sequence length="315" mass="33592">MPRRTIDLALPDLSGRRALVTGASDGIGLVIARRLAAAGAEVVLPARNLQKGEAALQSIRRAVPGADLSLRELDLASLESVGRLGRALQEEGRPLHLLVNNAGVMTPPERRVTADGFELQLGTNHLGHVALVGHLLPLLREGRGRVVSQTSVAANRNAVHWTDPNWDESYHAMRAYSSSKIMVGLFALELNRRSEAGGWGITSTLSHPGVAPTSLLAARTETGRVQDGTEIRLIRALSRRRILVGTPETASLPALLAATAEGSPGDPRFYGPSGPGRLGGPPAEQPLWSRLRSTDDARRVWELSQQMASVSLSAA</sequence>
<name>A0A939LRY5_9CELL</name>
<gene>
    <name evidence="4" type="ORF">J4G33_16795</name>
</gene>
<dbReference type="Gene3D" id="3.40.50.720">
    <property type="entry name" value="NAD(P)-binding Rossmann-like Domain"/>
    <property type="match status" value="1"/>
</dbReference>
<comment type="caution">
    <text evidence="4">The sequence shown here is derived from an EMBL/GenBank/DDBJ whole genome shotgun (WGS) entry which is preliminary data.</text>
</comment>